<dbReference type="EMBL" id="GL883091">
    <property type="protein sequence ID" value="EGG12008.1"/>
    <property type="molecule type" value="Genomic_DNA"/>
</dbReference>
<name>F4R597_MELLP</name>
<dbReference type="InParanoid" id="F4R597"/>
<keyword evidence="3" id="KW-1185">Reference proteome</keyword>
<keyword evidence="1" id="KW-0732">Signal</keyword>
<feature type="signal peptide" evidence="1">
    <location>
        <begin position="1"/>
        <end position="26"/>
    </location>
</feature>
<dbReference type="RefSeq" id="XP_007404383.1">
    <property type="nucleotide sequence ID" value="XM_007404321.1"/>
</dbReference>
<evidence type="ECO:0000256" key="1">
    <source>
        <dbReference type="SAM" id="SignalP"/>
    </source>
</evidence>
<protein>
    <submittedName>
        <fullName evidence="2">Secreted protein</fullName>
    </submittedName>
</protein>
<evidence type="ECO:0000313" key="3">
    <source>
        <dbReference type="Proteomes" id="UP000001072"/>
    </source>
</evidence>
<reference evidence="3" key="1">
    <citation type="journal article" date="2011" name="Proc. Natl. Acad. Sci. U.S.A.">
        <title>Obligate biotrophy features unraveled by the genomic analysis of rust fungi.</title>
        <authorList>
            <person name="Duplessis S."/>
            <person name="Cuomo C.A."/>
            <person name="Lin Y.-C."/>
            <person name="Aerts A."/>
            <person name="Tisserant E."/>
            <person name="Veneault-Fourrey C."/>
            <person name="Joly D.L."/>
            <person name="Hacquard S."/>
            <person name="Amselem J."/>
            <person name="Cantarel B.L."/>
            <person name="Chiu R."/>
            <person name="Coutinho P.M."/>
            <person name="Feau N."/>
            <person name="Field M."/>
            <person name="Frey P."/>
            <person name="Gelhaye E."/>
            <person name="Goldberg J."/>
            <person name="Grabherr M.G."/>
            <person name="Kodira C.D."/>
            <person name="Kohler A."/>
            <person name="Kuees U."/>
            <person name="Lindquist E.A."/>
            <person name="Lucas S.M."/>
            <person name="Mago R."/>
            <person name="Mauceli E."/>
            <person name="Morin E."/>
            <person name="Murat C."/>
            <person name="Pangilinan J.L."/>
            <person name="Park R."/>
            <person name="Pearson M."/>
            <person name="Quesneville H."/>
            <person name="Rouhier N."/>
            <person name="Sakthikumar S."/>
            <person name="Salamov A.A."/>
            <person name="Schmutz J."/>
            <person name="Selles B."/>
            <person name="Shapiro H."/>
            <person name="Tanguay P."/>
            <person name="Tuskan G.A."/>
            <person name="Henrissat B."/>
            <person name="Van de Peer Y."/>
            <person name="Rouze P."/>
            <person name="Ellis J.G."/>
            <person name="Dodds P.N."/>
            <person name="Schein J.E."/>
            <person name="Zhong S."/>
            <person name="Hamelin R.C."/>
            <person name="Grigoriev I.V."/>
            <person name="Szabo L.J."/>
            <person name="Martin F."/>
        </authorList>
    </citation>
    <scope>NUCLEOTIDE SEQUENCE [LARGE SCALE GENOMIC DNA]</scope>
    <source>
        <strain evidence="3">98AG31 / pathotype 3-4-7</strain>
    </source>
</reference>
<gene>
    <name evidence="2" type="ORF">MELLADRAFT_123265</name>
</gene>
<dbReference type="HOGENOM" id="CLU_1415473_0_0_1"/>
<feature type="chain" id="PRO_5003321356" evidence="1">
    <location>
        <begin position="27"/>
        <end position="197"/>
    </location>
</feature>
<dbReference type="KEGG" id="mlr:MELLADRAFT_123265"/>
<proteinExistence type="predicted"/>
<evidence type="ECO:0000313" key="2">
    <source>
        <dbReference type="EMBL" id="EGG12008.1"/>
    </source>
</evidence>
<organism evidence="3">
    <name type="scientific">Melampsora larici-populina (strain 98AG31 / pathotype 3-4-7)</name>
    <name type="common">Poplar leaf rust fungus</name>
    <dbReference type="NCBI Taxonomy" id="747676"/>
    <lineage>
        <taxon>Eukaryota</taxon>
        <taxon>Fungi</taxon>
        <taxon>Dikarya</taxon>
        <taxon>Basidiomycota</taxon>
        <taxon>Pucciniomycotina</taxon>
        <taxon>Pucciniomycetes</taxon>
        <taxon>Pucciniales</taxon>
        <taxon>Melampsoraceae</taxon>
        <taxon>Melampsora</taxon>
    </lineage>
</organism>
<dbReference type="AlphaFoldDB" id="F4R597"/>
<dbReference type="GeneID" id="18926318"/>
<accession>F4R597</accession>
<dbReference type="Proteomes" id="UP000001072">
    <property type="component" value="Unassembled WGS sequence"/>
</dbReference>
<dbReference type="OrthoDB" id="2500614at2759"/>
<sequence>MAFSKFRNTLFTIFIIKAFVMIKVHPSDIETTYPLTHSLLPRDLPPCEQRWPPQPYPTDKERQHALNIVKAQKKDFGWRPDLCIDKLWNCVYVQPSISDPIGGFSQSASYPIDDNTARVEIYQYWQSTIWKGDGGTVLSYMAHGVDYSCVTGTMGVTWLGNKSTLVHDPKNVNSDGYTCDCHYPLDDDKIVWIEKKK</sequence>
<dbReference type="VEuPathDB" id="FungiDB:MELLADRAFT_123265"/>